<organism evidence="2 3">
    <name type="scientific">Podospora aff. communis PSN243</name>
    <dbReference type="NCBI Taxonomy" id="3040156"/>
    <lineage>
        <taxon>Eukaryota</taxon>
        <taxon>Fungi</taxon>
        <taxon>Dikarya</taxon>
        <taxon>Ascomycota</taxon>
        <taxon>Pezizomycotina</taxon>
        <taxon>Sordariomycetes</taxon>
        <taxon>Sordariomycetidae</taxon>
        <taxon>Sordariales</taxon>
        <taxon>Podosporaceae</taxon>
        <taxon>Podospora</taxon>
    </lineage>
</organism>
<feature type="region of interest" description="Disordered" evidence="1">
    <location>
        <begin position="28"/>
        <end position="63"/>
    </location>
</feature>
<feature type="non-terminal residue" evidence="2">
    <location>
        <position position="249"/>
    </location>
</feature>
<keyword evidence="3" id="KW-1185">Reference proteome</keyword>
<dbReference type="EMBL" id="MU865914">
    <property type="protein sequence ID" value="KAK4455405.1"/>
    <property type="molecule type" value="Genomic_DNA"/>
</dbReference>
<feature type="region of interest" description="Disordered" evidence="1">
    <location>
        <begin position="80"/>
        <end position="155"/>
    </location>
</feature>
<sequence length="249" mass="27560">MVGIRFHLMALKQDCPAARSLPSFDHQVSQVQQTPTIGNENTKSTPRVPNTTSLRSQRKSITEAHSIRSSFCNTSQWCSSAETRTPSPLPPNHLSPSLTRNPASRTSQGDSVFVPHDQNLSSPACSKPRGAQKRSDKSPTRTRPPSPGYTAPTPWHRCEDADNNAFMGWDVHRWHADWNKGLGNVPDIVIIPHSLCLGGTTSDDRLLLSCGYSEFRTWLGAAFPPLPEISGERLEHEHTINTQVLIPQQ</sequence>
<feature type="compositionally biased region" description="Polar residues" evidence="1">
    <location>
        <begin position="28"/>
        <end position="55"/>
    </location>
</feature>
<gene>
    <name evidence="2" type="ORF">QBC34DRAFT_67415</name>
</gene>
<feature type="compositionally biased region" description="Polar residues" evidence="1">
    <location>
        <begin position="99"/>
        <end position="110"/>
    </location>
</feature>
<reference evidence="2" key="2">
    <citation type="submission" date="2023-05" db="EMBL/GenBank/DDBJ databases">
        <authorList>
            <consortium name="Lawrence Berkeley National Laboratory"/>
            <person name="Steindorff A."/>
            <person name="Hensen N."/>
            <person name="Bonometti L."/>
            <person name="Westerberg I."/>
            <person name="Brannstrom I.O."/>
            <person name="Guillou S."/>
            <person name="Cros-Aarteil S."/>
            <person name="Calhoun S."/>
            <person name="Haridas S."/>
            <person name="Kuo A."/>
            <person name="Mondo S."/>
            <person name="Pangilinan J."/>
            <person name="Riley R."/>
            <person name="Labutti K."/>
            <person name="Andreopoulos B."/>
            <person name="Lipzen A."/>
            <person name="Chen C."/>
            <person name="Yanf M."/>
            <person name="Daum C."/>
            <person name="Ng V."/>
            <person name="Clum A."/>
            <person name="Ohm R."/>
            <person name="Martin F."/>
            <person name="Silar P."/>
            <person name="Natvig D."/>
            <person name="Lalanne C."/>
            <person name="Gautier V."/>
            <person name="Ament-Velasquez S.L."/>
            <person name="Kruys A."/>
            <person name="Hutchinson M.I."/>
            <person name="Powell A.J."/>
            <person name="Barry K."/>
            <person name="Miller A.N."/>
            <person name="Grigoriev I.V."/>
            <person name="Debuchy R."/>
            <person name="Gladieux P."/>
            <person name="Thoren M.H."/>
            <person name="Johannesson H."/>
        </authorList>
    </citation>
    <scope>NUCLEOTIDE SEQUENCE</scope>
    <source>
        <strain evidence="2">PSN243</strain>
    </source>
</reference>
<reference evidence="2" key="1">
    <citation type="journal article" date="2023" name="Mol. Phylogenet. Evol.">
        <title>Genome-scale phylogeny and comparative genomics of the fungal order Sordariales.</title>
        <authorList>
            <person name="Hensen N."/>
            <person name="Bonometti L."/>
            <person name="Westerberg I."/>
            <person name="Brannstrom I.O."/>
            <person name="Guillou S."/>
            <person name="Cros-Aarteil S."/>
            <person name="Calhoun S."/>
            <person name="Haridas S."/>
            <person name="Kuo A."/>
            <person name="Mondo S."/>
            <person name="Pangilinan J."/>
            <person name="Riley R."/>
            <person name="LaButti K."/>
            <person name="Andreopoulos B."/>
            <person name="Lipzen A."/>
            <person name="Chen C."/>
            <person name="Yan M."/>
            <person name="Daum C."/>
            <person name="Ng V."/>
            <person name="Clum A."/>
            <person name="Steindorff A."/>
            <person name="Ohm R.A."/>
            <person name="Martin F."/>
            <person name="Silar P."/>
            <person name="Natvig D.O."/>
            <person name="Lalanne C."/>
            <person name="Gautier V."/>
            <person name="Ament-Velasquez S.L."/>
            <person name="Kruys A."/>
            <person name="Hutchinson M.I."/>
            <person name="Powell A.J."/>
            <person name="Barry K."/>
            <person name="Miller A.N."/>
            <person name="Grigoriev I.V."/>
            <person name="Debuchy R."/>
            <person name="Gladieux P."/>
            <person name="Hiltunen Thoren M."/>
            <person name="Johannesson H."/>
        </authorList>
    </citation>
    <scope>NUCLEOTIDE SEQUENCE</scope>
    <source>
        <strain evidence="2">PSN243</strain>
    </source>
</reference>
<evidence type="ECO:0000313" key="3">
    <source>
        <dbReference type="Proteomes" id="UP001321760"/>
    </source>
</evidence>
<comment type="caution">
    <text evidence="2">The sequence shown here is derived from an EMBL/GenBank/DDBJ whole genome shotgun (WGS) entry which is preliminary data.</text>
</comment>
<proteinExistence type="predicted"/>
<evidence type="ECO:0000256" key="1">
    <source>
        <dbReference type="SAM" id="MobiDB-lite"/>
    </source>
</evidence>
<protein>
    <submittedName>
        <fullName evidence="2">Uncharacterized protein</fullName>
    </submittedName>
</protein>
<evidence type="ECO:0000313" key="2">
    <source>
        <dbReference type="EMBL" id="KAK4455405.1"/>
    </source>
</evidence>
<accession>A0AAV9H5Z9</accession>
<dbReference type="Proteomes" id="UP001321760">
    <property type="component" value="Unassembled WGS sequence"/>
</dbReference>
<dbReference type="AlphaFoldDB" id="A0AAV9H5Z9"/>
<name>A0AAV9H5Z9_9PEZI</name>